<keyword evidence="3" id="KW-1185">Reference proteome</keyword>
<dbReference type="STRING" id="211460.YH63_20670"/>
<name>A0A4U6BSQ6_9BRAD</name>
<evidence type="ECO:0000313" key="3">
    <source>
        <dbReference type="Proteomes" id="UP000034832"/>
    </source>
</evidence>
<reference evidence="2" key="1">
    <citation type="submission" date="2019-04" db="EMBL/GenBank/DDBJ databases">
        <title>Whole genome sequencing of cave bacteria.</title>
        <authorList>
            <person name="Gan H.M."/>
            <person name="Barton H."/>
            <person name="Savka M.A."/>
        </authorList>
    </citation>
    <scope>NUCLEOTIDE SEQUENCE [LARGE SCALE GENOMIC DNA]</scope>
    <source>
        <strain evidence="2">LC387</strain>
    </source>
</reference>
<dbReference type="AlphaFoldDB" id="A0A4U6BSQ6"/>
<dbReference type="Proteomes" id="UP000034832">
    <property type="component" value="Unassembled WGS sequence"/>
</dbReference>
<organism evidence="2 3">
    <name type="scientific">Afipia massiliensis</name>
    <dbReference type="NCBI Taxonomy" id="211460"/>
    <lineage>
        <taxon>Bacteria</taxon>
        <taxon>Pseudomonadati</taxon>
        <taxon>Pseudomonadota</taxon>
        <taxon>Alphaproteobacteria</taxon>
        <taxon>Hyphomicrobiales</taxon>
        <taxon>Nitrobacteraceae</taxon>
        <taxon>Afipia</taxon>
    </lineage>
</organism>
<sequence length="285" mass="31700">MRPDAYRWIRPDAARFLKPGTDVASVFPALERKYSPSQPRVPAGNPDGGQWTDGGGDGSNPAANATARPVGSINFDLSEIGNLGLFQIAPRDRDNSDYARLAGDMPEGDGLGIGHNQGPPLEPSEIPLQRPESPADRMKVVWDIARWVNRVGRYAPAVDIFFGAKDQIEWLKSYDSAMKSYSDPPKTLEELQSRVSPASEPGYEDHHIEERTLLRRLGFTWGEIDDPSNKVRIPTLKHYEISGWFSTRSDEFGGLTPRDYLRDKDSSERRRVGIEALIDAGVLKP</sequence>
<accession>A0A4U6BSQ6</accession>
<dbReference type="EMBL" id="LBIA02000001">
    <property type="protein sequence ID" value="TKT73689.1"/>
    <property type="molecule type" value="Genomic_DNA"/>
</dbReference>
<dbReference type="OrthoDB" id="7917007at2"/>
<feature type="region of interest" description="Disordered" evidence="1">
    <location>
        <begin position="34"/>
        <end position="66"/>
    </location>
</feature>
<comment type="caution">
    <text evidence="2">The sequence shown here is derived from an EMBL/GenBank/DDBJ whole genome shotgun (WGS) entry which is preliminary data.</text>
</comment>
<evidence type="ECO:0000256" key="1">
    <source>
        <dbReference type="SAM" id="MobiDB-lite"/>
    </source>
</evidence>
<gene>
    <name evidence="2" type="ORF">YH63_020925</name>
</gene>
<proteinExistence type="predicted"/>
<protein>
    <submittedName>
        <fullName evidence="2">Uncharacterized protein</fullName>
    </submittedName>
</protein>
<dbReference type="RefSeq" id="WP_083992761.1">
    <property type="nucleotide sequence ID" value="NZ_LBIA02000001.1"/>
</dbReference>
<evidence type="ECO:0000313" key="2">
    <source>
        <dbReference type="EMBL" id="TKT73689.1"/>
    </source>
</evidence>